<protein>
    <submittedName>
        <fullName evidence="2">Uncharacterized protein</fullName>
    </submittedName>
</protein>
<proteinExistence type="predicted"/>
<dbReference type="RefSeq" id="XP_007390688.1">
    <property type="nucleotide sequence ID" value="XM_007390626.1"/>
</dbReference>
<dbReference type="HOGENOM" id="CLU_199920_0_0_1"/>
<dbReference type="GeneID" id="18910675"/>
<dbReference type="KEGG" id="pco:PHACADRAFT_190408"/>
<evidence type="ECO:0000313" key="3">
    <source>
        <dbReference type="Proteomes" id="UP000008370"/>
    </source>
</evidence>
<evidence type="ECO:0000313" key="2">
    <source>
        <dbReference type="EMBL" id="EKM61260.1"/>
    </source>
</evidence>
<dbReference type="EMBL" id="JH930468">
    <property type="protein sequence ID" value="EKM61260.1"/>
    <property type="molecule type" value="Genomic_DNA"/>
</dbReference>
<dbReference type="Proteomes" id="UP000008370">
    <property type="component" value="Unassembled WGS sequence"/>
</dbReference>
<dbReference type="OrthoDB" id="4232400at2759"/>
<dbReference type="AlphaFoldDB" id="K5WP74"/>
<dbReference type="InParanoid" id="K5WP74"/>
<organism evidence="2 3">
    <name type="scientific">Phanerochaete carnosa (strain HHB-10118-sp)</name>
    <name type="common">White-rot fungus</name>
    <name type="synonym">Peniophora carnosa</name>
    <dbReference type="NCBI Taxonomy" id="650164"/>
    <lineage>
        <taxon>Eukaryota</taxon>
        <taxon>Fungi</taxon>
        <taxon>Dikarya</taxon>
        <taxon>Basidiomycota</taxon>
        <taxon>Agaricomycotina</taxon>
        <taxon>Agaricomycetes</taxon>
        <taxon>Polyporales</taxon>
        <taxon>Phanerochaetaceae</taxon>
        <taxon>Phanerochaete</taxon>
    </lineage>
</organism>
<sequence length="84" mass="9753">MPKSKSKSESKSKKDSGSEAPARKSDYQYQKDFGGFNNFMHSYGLKTWDHDDIREGKAIIEAFREQDQKDHFAVVLAITDYRYP</sequence>
<feature type="region of interest" description="Disordered" evidence="1">
    <location>
        <begin position="1"/>
        <end position="27"/>
    </location>
</feature>
<keyword evidence="3" id="KW-1185">Reference proteome</keyword>
<accession>K5WP74</accession>
<gene>
    <name evidence="2" type="ORF">PHACADRAFT_190408</name>
</gene>
<name>K5WP74_PHACS</name>
<reference evidence="2 3" key="1">
    <citation type="journal article" date="2012" name="BMC Genomics">
        <title>Comparative genomics of the white-rot fungi, Phanerochaete carnosa and P. chrysosporium, to elucidate the genetic basis of the distinct wood types they colonize.</title>
        <authorList>
            <person name="Suzuki H."/>
            <person name="MacDonald J."/>
            <person name="Syed K."/>
            <person name="Salamov A."/>
            <person name="Hori C."/>
            <person name="Aerts A."/>
            <person name="Henrissat B."/>
            <person name="Wiebenga A."/>
            <person name="vanKuyk P.A."/>
            <person name="Barry K."/>
            <person name="Lindquist E."/>
            <person name="LaButti K."/>
            <person name="Lapidus A."/>
            <person name="Lucas S."/>
            <person name="Coutinho P."/>
            <person name="Gong Y."/>
            <person name="Samejima M."/>
            <person name="Mahadevan R."/>
            <person name="Abou-Zaid M."/>
            <person name="de Vries R.P."/>
            <person name="Igarashi K."/>
            <person name="Yadav J.S."/>
            <person name="Grigoriev I.V."/>
            <person name="Master E.R."/>
        </authorList>
    </citation>
    <scope>NUCLEOTIDE SEQUENCE [LARGE SCALE GENOMIC DNA]</scope>
    <source>
        <strain evidence="2 3">HHB-10118-sp</strain>
    </source>
</reference>
<evidence type="ECO:0000256" key="1">
    <source>
        <dbReference type="SAM" id="MobiDB-lite"/>
    </source>
</evidence>
<feature type="compositionally biased region" description="Basic and acidic residues" evidence="1">
    <location>
        <begin position="1"/>
        <end position="26"/>
    </location>
</feature>